<reference evidence="2" key="1">
    <citation type="journal article" date="2014" name="Int. J. Syst. Evol. Microbiol.">
        <title>Complete genome sequence of Corynebacterium casei LMG S-19264T (=DSM 44701T), isolated from a smear-ripened cheese.</title>
        <authorList>
            <consortium name="US DOE Joint Genome Institute (JGI-PGF)"/>
            <person name="Walter F."/>
            <person name="Albersmeier A."/>
            <person name="Kalinowski J."/>
            <person name="Ruckert C."/>
        </authorList>
    </citation>
    <scope>NUCLEOTIDE SEQUENCE</scope>
    <source>
        <strain evidence="2">CGMCC 1.12777</strain>
    </source>
</reference>
<protein>
    <recommendedName>
        <fullName evidence="1">DUF4178 domain-containing protein</fullName>
    </recommendedName>
</protein>
<reference evidence="2" key="2">
    <citation type="submission" date="2020-09" db="EMBL/GenBank/DDBJ databases">
        <authorList>
            <person name="Sun Q."/>
            <person name="Zhou Y."/>
        </authorList>
    </citation>
    <scope>NUCLEOTIDE SEQUENCE</scope>
    <source>
        <strain evidence="2">CGMCC 1.12777</strain>
    </source>
</reference>
<dbReference type="AlphaFoldDB" id="A0A8J3ENH8"/>
<feature type="domain" description="DUF4178" evidence="1">
    <location>
        <begin position="28"/>
        <end position="157"/>
    </location>
</feature>
<dbReference type="Proteomes" id="UP000656813">
    <property type="component" value="Unassembled WGS sequence"/>
</dbReference>
<dbReference type="InterPro" id="IPR025235">
    <property type="entry name" value="DUF4178"/>
</dbReference>
<proteinExistence type="predicted"/>
<dbReference type="EMBL" id="BMFV01000034">
    <property type="protein sequence ID" value="GGH86699.1"/>
    <property type="molecule type" value="Genomic_DNA"/>
</dbReference>
<name>A0A8J3ENH8_9BACL</name>
<organism evidence="2 3">
    <name type="scientific">Pullulanibacillus pueri</name>
    <dbReference type="NCBI Taxonomy" id="1437324"/>
    <lineage>
        <taxon>Bacteria</taxon>
        <taxon>Bacillati</taxon>
        <taxon>Bacillota</taxon>
        <taxon>Bacilli</taxon>
        <taxon>Bacillales</taxon>
        <taxon>Sporolactobacillaceae</taxon>
        <taxon>Pullulanibacillus</taxon>
    </lineage>
</organism>
<gene>
    <name evidence="2" type="ORF">GCM10007096_35010</name>
</gene>
<accession>A0A8J3ENH8</accession>
<dbReference type="RefSeq" id="WP_188498682.1">
    <property type="nucleotide sequence ID" value="NZ_BMFV01000034.1"/>
</dbReference>
<keyword evidence="3" id="KW-1185">Reference proteome</keyword>
<evidence type="ECO:0000259" key="1">
    <source>
        <dbReference type="Pfam" id="PF13785"/>
    </source>
</evidence>
<evidence type="ECO:0000313" key="3">
    <source>
        <dbReference type="Proteomes" id="UP000656813"/>
    </source>
</evidence>
<comment type="caution">
    <text evidence="2">The sequence shown here is derived from an EMBL/GenBank/DDBJ whole genome shotgun (WGS) entry which is preliminary data.</text>
</comment>
<evidence type="ECO:0000313" key="2">
    <source>
        <dbReference type="EMBL" id="GGH86699.1"/>
    </source>
</evidence>
<sequence>MGIFRRLKNLKSQKTGPEIEKRTLMNLRVGDMVTYELEDFEVVGKIIFNDHGFQWFEYQLENPDHTLWLSVELDDELELGVYHKVKHTFTEPIPHRIEYDGIVYTLDEKGTANVSGQGRNNNLSGQMVRYFDFCDDEEEAFLSIEIWGGEIEASQGHIAHDYDFNIIAGS</sequence>
<dbReference type="Pfam" id="PF13785">
    <property type="entry name" value="DUF4178"/>
    <property type="match status" value="1"/>
</dbReference>